<organism evidence="2 3">
    <name type="scientific">Chitinophaga nivalis</name>
    <dbReference type="NCBI Taxonomy" id="2991709"/>
    <lineage>
        <taxon>Bacteria</taxon>
        <taxon>Pseudomonadati</taxon>
        <taxon>Bacteroidota</taxon>
        <taxon>Chitinophagia</taxon>
        <taxon>Chitinophagales</taxon>
        <taxon>Chitinophagaceae</taxon>
        <taxon>Chitinophaga</taxon>
    </lineage>
</organism>
<protein>
    <submittedName>
        <fullName evidence="2">Uncharacterized protein</fullName>
    </submittedName>
</protein>
<feature type="transmembrane region" description="Helical" evidence="1">
    <location>
        <begin position="46"/>
        <end position="70"/>
    </location>
</feature>
<evidence type="ECO:0000313" key="3">
    <source>
        <dbReference type="Proteomes" id="UP001207742"/>
    </source>
</evidence>
<feature type="transmembrane region" description="Helical" evidence="1">
    <location>
        <begin position="82"/>
        <end position="107"/>
    </location>
</feature>
<gene>
    <name evidence="2" type="ORF">OL497_17495</name>
</gene>
<dbReference type="EMBL" id="JAPDNS010000002">
    <property type="protein sequence ID" value="MCW3485705.1"/>
    <property type="molecule type" value="Genomic_DNA"/>
</dbReference>
<dbReference type="Proteomes" id="UP001207742">
    <property type="component" value="Unassembled WGS sequence"/>
</dbReference>
<evidence type="ECO:0000313" key="2">
    <source>
        <dbReference type="EMBL" id="MCW3485705.1"/>
    </source>
</evidence>
<sequence length="119" mass="13997">MNILAYFIYLFITYIITVRVGWLFYRNGRIFILTLLRQNVPLTDAINKLLLTGYYLLNLGYTTLMISTWHTIITWTALLESIITMTGTILLTLALMHFFNMLVIYLISKKTTTFHHLKQ</sequence>
<dbReference type="RefSeq" id="WP_264732403.1">
    <property type="nucleotide sequence ID" value="NZ_JAPDNR010000001.1"/>
</dbReference>
<evidence type="ECO:0000256" key="1">
    <source>
        <dbReference type="SAM" id="Phobius"/>
    </source>
</evidence>
<accession>A0ABT3IP06</accession>
<proteinExistence type="predicted"/>
<keyword evidence="3" id="KW-1185">Reference proteome</keyword>
<name>A0ABT3IP06_9BACT</name>
<keyword evidence="1" id="KW-0812">Transmembrane</keyword>
<feature type="transmembrane region" description="Helical" evidence="1">
    <location>
        <begin position="6"/>
        <end position="25"/>
    </location>
</feature>
<comment type="caution">
    <text evidence="2">The sequence shown here is derived from an EMBL/GenBank/DDBJ whole genome shotgun (WGS) entry which is preliminary data.</text>
</comment>
<keyword evidence="1" id="KW-1133">Transmembrane helix</keyword>
<reference evidence="2 3" key="1">
    <citation type="submission" date="2022-10" db="EMBL/GenBank/DDBJ databases">
        <title>Chitinophaga nivalis PC15 sp. nov., isolated from Pyeongchang county, South Korea.</title>
        <authorList>
            <person name="Trinh H.N."/>
        </authorList>
    </citation>
    <scope>NUCLEOTIDE SEQUENCE [LARGE SCALE GENOMIC DNA]</scope>
    <source>
        <strain evidence="2 3">PC14</strain>
    </source>
</reference>
<keyword evidence="1" id="KW-0472">Membrane</keyword>